<keyword evidence="3" id="KW-1185">Reference proteome</keyword>
<dbReference type="EMBL" id="UZAI01012270">
    <property type="protein sequence ID" value="VDP09891.1"/>
    <property type="molecule type" value="Genomic_DNA"/>
</dbReference>
<organism evidence="2 3">
    <name type="scientific">Schistosoma margrebowiei</name>
    <dbReference type="NCBI Taxonomy" id="48269"/>
    <lineage>
        <taxon>Eukaryota</taxon>
        <taxon>Metazoa</taxon>
        <taxon>Spiralia</taxon>
        <taxon>Lophotrochozoa</taxon>
        <taxon>Platyhelminthes</taxon>
        <taxon>Trematoda</taxon>
        <taxon>Digenea</taxon>
        <taxon>Strigeidida</taxon>
        <taxon>Schistosomatoidea</taxon>
        <taxon>Schistosomatidae</taxon>
        <taxon>Schistosoma</taxon>
    </lineage>
</organism>
<evidence type="ECO:0000313" key="3">
    <source>
        <dbReference type="Proteomes" id="UP000277204"/>
    </source>
</evidence>
<proteinExistence type="predicted"/>
<evidence type="ECO:0000256" key="1">
    <source>
        <dbReference type="SAM" id="MobiDB-lite"/>
    </source>
</evidence>
<sequence length="173" mass="19189">MAIRQINNVKATGPDNITVEAQKADTTEAAASTSVGLEIQKGKSNILPCNTACINTFTFDGKDLEGGKTFTYLSIIIDEHGESDVKAKIGKARAAYLQMKSVGQTLHYQQQHNVGKNKREFSGGRNHEEAPKVDTTHIEQSIQLRRNANLKAKEEDEDQRPNYSEKLEQICEV</sequence>
<protein>
    <submittedName>
        <fullName evidence="2">Uncharacterized protein</fullName>
    </submittedName>
</protein>
<evidence type="ECO:0000313" key="2">
    <source>
        <dbReference type="EMBL" id="VDP09891.1"/>
    </source>
</evidence>
<feature type="region of interest" description="Disordered" evidence="1">
    <location>
        <begin position="111"/>
        <end position="135"/>
    </location>
</feature>
<reference evidence="2 3" key="1">
    <citation type="submission" date="2018-11" db="EMBL/GenBank/DDBJ databases">
        <authorList>
            <consortium name="Pathogen Informatics"/>
        </authorList>
    </citation>
    <scope>NUCLEOTIDE SEQUENCE [LARGE SCALE GENOMIC DNA]</scope>
    <source>
        <strain evidence="2 3">Zambia</strain>
    </source>
</reference>
<feature type="region of interest" description="Disordered" evidence="1">
    <location>
        <begin position="149"/>
        <end position="168"/>
    </location>
</feature>
<dbReference type="AlphaFoldDB" id="A0A183MDA1"/>
<feature type="compositionally biased region" description="Basic and acidic residues" evidence="1">
    <location>
        <begin position="151"/>
        <end position="168"/>
    </location>
</feature>
<accession>A0A183MDA1</accession>
<dbReference type="Proteomes" id="UP000277204">
    <property type="component" value="Unassembled WGS sequence"/>
</dbReference>
<gene>
    <name evidence="2" type="ORF">SMRZ_LOCUS14026</name>
</gene>
<name>A0A183MDA1_9TREM</name>
<feature type="compositionally biased region" description="Basic and acidic residues" evidence="1">
    <location>
        <begin position="117"/>
        <end position="135"/>
    </location>
</feature>